<proteinExistence type="predicted"/>
<dbReference type="RefSeq" id="WP_123042243.1">
    <property type="nucleotide sequence ID" value="NZ_CP033433.1"/>
</dbReference>
<protein>
    <submittedName>
        <fullName evidence="2">Sugar phosphate isomerase/epimerase</fullName>
    </submittedName>
</protein>
<dbReference type="InterPro" id="IPR013022">
    <property type="entry name" value="Xyl_isomerase-like_TIM-brl"/>
</dbReference>
<dbReference type="InterPro" id="IPR036237">
    <property type="entry name" value="Xyl_isomerase-like_sf"/>
</dbReference>
<sequence length="271" mass="30156">MKLAISNIAWSDRENEDINRLLDQYGVDSIEVAPTKIWPDPIRTTLSECLAYRSYWSDRTKKIVSMQSLLFGRPDLTLFGDEQSRENAYEYLAEMIRLGTSLGAKAFVFGSPKNRSAGSLSSREAYRIAIPFFERLGEVARSYEAKFCVEPNPAAYGCDFIRNTDEGIDLVKAVGHPGFGLHLDAAAMALNEENVGESLEKAFPVLAHFHISEPYLQKVPSGQVNHAVIASQLKQLQYSGYVSIEMKDGLHESNAITVKECLDYATGIYLG</sequence>
<dbReference type="Pfam" id="PF01261">
    <property type="entry name" value="AP_endonuc_2"/>
    <property type="match status" value="1"/>
</dbReference>
<dbReference type="Proteomes" id="UP000269097">
    <property type="component" value="Chromosome"/>
</dbReference>
<dbReference type="EMBL" id="CP033433">
    <property type="protein sequence ID" value="AYQ74161.1"/>
    <property type="molecule type" value="Genomic_DNA"/>
</dbReference>
<evidence type="ECO:0000313" key="2">
    <source>
        <dbReference type="EMBL" id="AYQ74161.1"/>
    </source>
</evidence>
<reference evidence="2 3" key="1">
    <citation type="submission" date="2018-10" db="EMBL/GenBank/DDBJ databases">
        <title>Genome Sequence of Cohnella sp.</title>
        <authorList>
            <person name="Srinivasan S."/>
            <person name="Kim M.K."/>
        </authorList>
    </citation>
    <scope>NUCLEOTIDE SEQUENCE [LARGE SCALE GENOMIC DNA]</scope>
    <source>
        <strain evidence="2 3">18JY8-7</strain>
    </source>
</reference>
<gene>
    <name evidence="2" type="ORF">EAV92_17280</name>
</gene>
<accession>A0A3G3K1W9</accession>
<dbReference type="AlphaFoldDB" id="A0A3G3K1W9"/>
<dbReference type="KEGG" id="coh:EAV92_17280"/>
<dbReference type="PANTHER" id="PTHR12110">
    <property type="entry name" value="HYDROXYPYRUVATE ISOMERASE"/>
    <property type="match status" value="1"/>
</dbReference>
<dbReference type="GO" id="GO:0016853">
    <property type="term" value="F:isomerase activity"/>
    <property type="evidence" value="ECO:0007669"/>
    <property type="project" value="UniProtKB-KW"/>
</dbReference>
<dbReference type="Gene3D" id="3.20.20.150">
    <property type="entry name" value="Divalent-metal-dependent TIM barrel enzymes"/>
    <property type="match status" value="1"/>
</dbReference>
<keyword evidence="2" id="KW-0413">Isomerase</keyword>
<dbReference type="SUPFAM" id="SSF51658">
    <property type="entry name" value="Xylose isomerase-like"/>
    <property type="match status" value="1"/>
</dbReference>
<organism evidence="2 3">
    <name type="scientific">Cohnella candidum</name>
    <dbReference type="NCBI Taxonomy" id="2674991"/>
    <lineage>
        <taxon>Bacteria</taxon>
        <taxon>Bacillati</taxon>
        <taxon>Bacillota</taxon>
        <taxon>Bacilli</taxon>
        <taxon>Bacillales</taxon>
        <taxon>Paenibacillaceae</taxon>
        <taxon>Cohnella</taxon>
    </lineage>
</organism>
<dbReference type="InterPro" id="IPR050312">
    <property type="entry name" value="IolE/XylAMocC-like"/>
</dbReference>
<evidence type="ECO:0000313" key="3">
    <source>
        <dbReference type="Proteomes" id="UP000269097"/>
    </source>
</evidence>
<dbReference type="PANTHER" id="PTHR12110:SF21">
    <property type="entry name" value="XYLOSE ISOMERASE-LIKE TIM BARREL DOMAIN-CONTAINING PROTEIN"/>
    <property type="match status" value="1"/>
</dbReference>
<feature type="domain" description="Xylose isomerase-like TIM barrel" evidence="1">
    <location>
        <begin position="22"/>
        <end position="249"/>
    </location>
</feature>
<evidence type="ECO:0000259" key="1">
    <source>
        <dbReference type="Pfam" id="PF01261"/>
    </source>
</evidence>
<keyword evidence="3" id="KW-1185">Reference proteome</keyword>
<name>A0A3G3K1W9_9BACL</name>